<keyword evidence="3" id="KW-1185">Reference proteome</keyword>
<dbReference type="Pfam" id="PF02810">
    <property type="entry name" value="SEC-C"/>
    <property type="match status" value="2"/>
</dbReference>
<dbReference type="PANTHER" id="PTHR33747:SF1">
    <property type="entry name" value="ADENYLATE CYCLASE-ASSOCIATED CAP C-TERMINAL DOMAIN-CONTAINING PROTEIN"/>
    <property type="match status" value="1"/>
</dbReference>
<evidence type="ECO:0000259" key="1">
    <source>
        <dbReference type="Pfam" id="PF17775"/>
    </source>
</evidence>
<dbReference type="InterPro" id="IPR004027">
    <property type="entry name" value="SEC_C_motif"/>
</dbReference>
<dbReference type="Proteomes" id="UP000321523">
    <property type="component" value="Unassembled WGS sequence"/>
</dbReference>
<feature type="domain" description="YchJ-like middle NTF2-like" evidence="1">
    <location>
        <begin position="28"/>
        <end position="127"/>
    </location>
</feature>
<dbReference type="NCBIfam" id="NF002449">
    <property type="entry name" value="PRK01617.1"/>
    <property type="match status" value="1"/>
</dbReference>
<comment type="caution">
    <text evidence="2">The sequence shown here is derived from an EMBL/GenBank/DDBJ whole genome shotgun (WGS) entry which is preliminary data.</text>
</comment>
<dbReference type="RefSeq" id="WP_044437144.1">
    <property type="nucleotide sequence ID" value="NZ_BJYZ01000038.1"/>
</dbReference>
<name>A0A512E0I2_9PROT</name>
<dbReference type="SUPFAM" id="SSF103642">
    <property type="entry name" value="Sec-C motif"/>
    <property type="match status" value="1"/>
</dbReference>
<reference evidence="2 3" key="1">
    <citation type="submission" date="2019-07" db="EMBL/GenBank/DDBJ databases">
        <title>Whole genome shotgun sequence of Skermanella aerolata NBRC 106429.</title>
        <authorList>
            <person name="Hosoyama A."/>
            <person name="Uohara A."/>
            <person name="Ohji S."/>
            <person name="Ichikawa N."/>
        </authorList>
    </citation>
    <scope>NUCLEOTIDE SEQUENCE [LARGE SCALE GENOMIC DNA]</scope>
    <source>
        <strain evidence="2 3">NBRC 106429</strain>
    </source>
</reference>
<dbReference type="Gene3D" id="3.10.450.50">
    <property type="match status" value="1"/>
</dbReference>
<organism evidence="2 3">
    <name type="scientific">Skermanella aerolata</name>
    <dbReference type="NCBI Taxonomy" id="393310"/>
    <lineage>
        <taxon>Bacteria</taxon>
        <taxon>Pseudomonadati</taxon>
        <taxon>Pseudomonadota</taxon>
        <taxon>Alphaproteobacteria</taxon>
        <taxon>Rhodospirillales</taxon>
        <taxon>Azospirillaceae</taxon>
        <taxon>Skermanella</taxon>
    </lineage>
</organism>
<dbReference type="AlphaFoldDB" id="A0A512E0I2"/>
<evidence type="ECO:0000313" key="2">
    <source>
        <dbReference type="EMBL" id="GEO42243.1"/>
    </source>
</evidence>
<dbReference type="InterPro" id="IPR048469">
    <property type="entry name" value="YchJ-like_M"/>
</dbReference>
<sequence>MSNCPCGSGRTLDQCCGPYLEGAAKAPTPEALMRSRYSAFVTANVDHLERTLLPETRGDFNRDETETWAKSSEWTGLEVRSTSGGRDGDDEGFVEFVAHFNMDGKKHMHHETGRFARQEGEWYYVDGIMGVRPRTAPKIGRNDPCPCGSGKKYKKCHGAAA</sequence>
<proteinExistence type="predicted"/>
<evidence type="ECO:0000313" key="3">
    <source>
        <dbReference type="Proteomes" id="UP000321523"/>
    </source>
</evidence>
<gene>
    <name evidence="2" type="ORF">SAE02_63910</name>
</gene>
<dbReference type="OrthoDB" id="21421at2"/>
<dbReference type="InterPro" id="IPR032710">
    <property type="entry name" value="NTF2-like_dom_sf"/>
</dbReference>
<dbReference type="PANTHER" id="PTHR33747">
    <property type="entry name" value="UPF0225 PROTEIN SCO1677"/>
    <property type="match status" value="1"/>
</dbReference>
<dbReference type="SUPFAM" id="SSF54427">
    <property type="entry name" value="NTF2-like"/>
    <property type="match status" value="1"/>
</dbReference>
<dbReference type="EMBL" id="BJYZ01000038">
    <property type="protein sequence ID" value="GEO42243.1"/>
    <property type="molecule type" value="Genomic_DNA"/>
</dbReference>
<accession>A0A512E0I2</accession>
<protein>
    <recommendedName>
        <fullName evidence="1">YchJ-like middle NTF2-like domain-containing protein</fullName>
    </recommendedName>
</protein>
<dbReference type="Pfam" id="PF17775">
    <property type="entry name" value="YchJ_M-like"/>
    <property type="match status" value="1"/>
</dbReference>